<sequence>MIINSIADGQVEANDLVVFNPREILYTIKGSSGSLTGTVAPQSYAVVNAAATGRPPYQVTLGYVNQSYQAKPVTVDRDDAMVTFWMCFPAGPNGPTSLVYANQE</sequence>
<accession>A0A9X3YHT1</accession>
<evidence type="ECO:0000313" key="2">
    <source>
        <dbReference type="Proteomes" id="UP001139971"/>
    </source>
</evidence>
<organism evidence="1 2">
    <name type="scientific">Tahibacter soli</name>
    <dbReference type="NCBI Taxonomy" id="2983605"/>
    <lineage>
        <taxon>Bacteria</taxon>
        <taxon>Pseudomonadati</taxon>
        <taxon>Pseudomonadota</taxon>
        <taxon>Gammaproteobacteria</taxon>
        <taxon>Lysobacterales</taxon>
        <taxon>Rhodanobacteraceae</taxon>
        <taxon>Tahibacter</taxon>
    </lineage>
</organism>
<proteinExistence type="predicted"/>
<dbReference type="EMBL" id="JAOVZO020000014">
    <property type="protein sequence ID" value="MDC8012639.1"/>
    <property type="molecule type" value="Genomic_DNA"/>
</dbReference>
<dbReference type="Proteomes" id="UP001139971">
    <property type="component" value="Unassembled WGS sequence"/>
</dbReference>
<keyword evidence="2" id="KW-1185">Reference proteome</keyword>
<protein>
    <submittedName>
        <fullName evidence="1">Uncharacterized protein</fullName>
    </submittedName>
</protein>
<dbReference type="RefSeq" id="WP_263545027.1">
    <property type="nucleotide sequence ID" value="NZ_JAOVZO020000014.1"/>
</dbReference>
<dbReference type="AlphaFoldDB" id="A0A9X3YHT1"/>
<evidence type="ECO:0000313" key="1">
    <source>
        <dbReference type="EMBL" id="MDC8012639.1"/>
    </source>
</evidence>
<reference evidence="1" key="1">
    <citation type="submission" date="2023-02" db="EMBL/GenBank/DDBJ databases">
        <title>Tahibacter soli sp. nov. isolated from soil.</title>
        <authorList>
            <person name="Baek J.H."/>
            <person name="Lee J.K."/>
            <person name="Choi D.G."/>
            <person name="Jeon C.O."/>
        </authorList>
    </citation>
    <scope>NUCLEOTIDE SEQUENCE</scope>
    <source>
        <strain evidence="1">BL</strain>
    </source>
</reference>
<comment type="caution">
    <text evidence="1">The sequence shown here is derived from an EMBL/GenBank/DDBJ whole genome shotgun (WGS) entry which is preliminary data.</text>
</comment>
<gene>
    <name evidence="1" type="ORF">OD750_008770</name>
</gene>
<name>A0A9X3YHT1_9GAMM</name>